<dbReference type="AlphaFoldDB" id="A0A1I7XNM3"/>
<keyword evidence="5" id="KW-1185">Reference proteome</keyword>
<comment type="subcellular location">
    <subcellularLocation>
        <location evidence="1">Membrane</location>
        <topology evidence="1">Multi-pass membrane protein</topology>
    </subcellularLocation>
</comment>
<proteinExistence type="predicted"/>
<dbReference type="SUPFAM" id="SSF48652">
    <property type="entry name" value="Tetraspanin"/>
    <property type="match status" value="1"/>
</dbReference>
<dbReference type="Pfam" id="PF00335">
    <property type="entry name" value="Tetraspanin"/>
    <property type="match status" value="1"/>
</dbReference>
<keyword evidence="2" id="KW-0812">Transmembrane</keyword>
<dbReference type="GO" id="GO:0016020">
    <property type="term" value="C:membrane"/>
    <property type="evidence" value="ECO:0007669"/>
    <property type="project" value="UniProtKB-SubCell"/>
</dbReference>
<dbReference type="Gene3D" id="1.10.1450.10">
    <property type="entry name" value="Tetraspanin"/>
    <property type="match status" value="1"/>
</dbReference>
<keyword evidence="3" id="KW-1133">Transmembrane helix</keyword>
<dbReference type="Proteomes" id="UP000095283">
    <property type="component" value="Unplaced"/>
</dbReference>
<sequence length="154" mass="17076">MLETAAVITAYALHEDIRAGLANQLQMGLSRYNRSSGVQIAWDQTQQTLSCCGVANSTDWYTLGAVPNSCCVDETEGCAREMAPLHSSGCMERVEGMSITNSKLLYIRNSLYTFRLDLNQRCLGGWSIGSISRLPGYRCLLRMLLIEEHIEGFS</sequence>
<protein>
    <submittedName>
        <fullName evidence="6">Tetraspanin</fullName>
    </submittedName>
</protein>
<name>A0A1I7XNM3_HETBA</name>
<dbReference type="WBParaSite" id="Hba_19081">
    <property type="protein sequence ID" value="Hba_19081"/>
    <property type="gene ID" value="Hba_19081"/>
</dbReference>
<keyword evidence="4" id="KW-0472">Membrane</keyword>
<evidence type="ECO:0000256" key="4">
    <source>
        <dbReference type="ARBA" id="ARBA00023136"/>
    </source>
</evidence>
<dbReference type="InterPro" id="IPR018499">
    <property type="entry name" value="Tetraspanin/Peripherin"/>
</dbReference>
<evidence type="ECO:0000256" key="1">
    <source>
        <dbReference type="ARBA" id="ARBA00004141"/>
    </source>
</evidence>
<evidence type="ECO:0000313" key="5">
    <source>
        <dbReference type="Proteomes" id="UP000095283"/>
    </source>
</evidence>
<accession>A0A1I7XNM3</accession>
<evidence type="ECO:0000256" key="2">
    <source>
        <dbReference type="ARBA" id="ARBA00022692"/>
    </source>
</evidence>
<dbReference type="InterPro" id="IPR008952">
    <property type="entry name" value="Tetraspanin_EC2_sf"/>
</dbReference>
<evidence type="ECO:0000313" key="6">
    <source>
        <dbReference type="WBParaSite" id="Hba_19081"/>
    </source>
</evidence>
<organism evidence="5 6">
    <name type="scientific">Heterorhabditis bacteriophora</name>
    <name type="common">Entomopathogenic nematode worm</name>
    <dbReference type="NCBI Taxonomy" id="37862"/>
    <lineage>
        <taxon>Eukaryota</taxon>
        <taxon>Metazoa</taxon>
        <taxon>Ecdysozoa</taxon>
        <taxon>Nematoda</taxon>
        <taxon>Chromadorea</taxon>
        <taxon>Rhabditida</taxon>
        <taxon>Rhabditina</taxon>
        <taxon>Rhabditomorpha</taxon>
        <taxon>Strongyloidea</taxon>
        <taxon>Heterorhabditidae</taxon>
        <taxon>Heterorhabditis</taxon>
    </lineage>
</organism>
<evidence type="ECO:0000256" key="3">
    <source>
        <dbReference type="ARBA" id="ARBA00022989"/>
    </source>
</evidence>
<reference evidence="6" key="1">
    <citation type="submission" date="2016-11" db="UniProtKB">
        <authorList>
            <consortium name="WormBaseParasite"/>
        </authorList>
    </citation>
    <scope>IDENTIFICATION</scope>
</reference>